<dbReference type="SUPFAM" id="SSF143968">
    <property type="entry name" value="UbiD C-terminal domain-like"/>
    <property type="match status" value="1"/>
</dbReference>
<comment type="caution">
    <text evidence="4">The sequence shown here is derived from an EMBL/GenBank/DDBJ whole genome shotgun (WGS) entry which is preliminary data.</text>
</comment>
<dbReference type="InterPro" id="IPR048304">
    <property type="entry name" value="UbiD_Rift_dom"/>
</dbReference>
<evidence type="ECO:0008006" key="6">
    <source>
        <dbReference type="Google" id="ProtNLM"/>
    </source>
</evidence>
<feature type="domain" description="3-octaprenyl-4-hydroxybenzoate carboxy-lyase-like C-terminal" evidence="3">
    <location>
        <begin position="302"/>
        <end position="420"/>
    </location>
</feature>
<evidence type="ECO:0000313" key="4">
    <source>
        <dbReference type="EMBL" id="RAI38399.1"/>
    </source>
</evidence>
<evidence type="ECO:0000313" key="5">
    <source>
        <dbReference type="Proteomes" id="UP000249130"/>
    </source>
</evidence>
<dbReference type="SUPFAM" id="SSF50475">
    <property type="entry name" value="FMN-binding split barrel"/>
    <property type="match status" value="1"/>
</dbReference>
<sequence>MTGRIDDLRSFMALLRQKGLVCDITKPVDPVHELGAVLRACEQDGKAAYFHRVSGSTMPVLGSMLGSHERIALAVGCARDDLGDTMEAAVRAPIPPREIAGAAPCQEVVETEVDLGTLPVPTHAPKDGGPYINAGVVIAREPGGGRHNLSYVRLQVKGRDRIGVNLNTWRHLLEFFEAAEKRGENLPFCVAIGVDPALMIAAAYRYDGDEYEIAGAMRGTPTPVVRAKTCDVLVPATAELVLECEIVAGEREAEGPMAEYTGHYSGVHPQPVGRVKAITHRRDPIFQTTAGASFEHLLLGTAVTREPKLKRLCQQASPRVRDASLPPFASGFLALVAMEEPRPGEARTVGLAALNAHVNINTVVIVDTDVDIFNPTEIFWALSTRVRWERDQVTIPGTLGNELHPAADRTGVIAKTIIDATLAPELRGSYSKIVYPKVDLAALLAGQPKPAE</sequence>
<dbReference type="InterPro" id="IPR049383">
    <property type="entry name" value="UbiD-like_N"/>
</dbReference>
<dbReference type="Pfam" id="PF20696">
    <property type="entry name" value="UbiD_C"/>
    <property type="match status" value="1"/>
</dbReference>
<dbReference type="Pfam" id="PF20695">
    <property type="entry name" value="UbiD_N"/>
    <property type="match status" value="1"/>
</dbReference>
<dbReference type="PANTHER" id="PTHR30108:SF17">
    <property type="entry name" value="FERULIC ACID DECARBOXYLASE 1"/>
    <property type="match status" value="1"/>
</dbReference>
<dbReference type="RefSeq" id="WP_111422368.1">
    <property type="nucleotide sequence ID" value="NZ_NPEX01000364.1"/>
</dbReference>
<dbReference type="EMBL" id="NPEX01000364">
    <property type="protein sequence ID" value="RAI38399.1"/>
    <property type="molecule type" value="Genomic_DNA"/>
</dbReference>
<gene>
    <name evidence="4" type="ORF">CH341_27925</name>
</gene>
<dbReference type="GO" id="GO:0016831">
    <property type="term" value="F:carboxy-lyase activity"/>
    <property type="evidence" value="ECO:0007669"/>
    <property type="project" value="InterPro"/>
</dbReference>
<reference evidence="4 5" key="1">
    <citation type="submission" date="2017-07" db="EMBL/GenBank/DDBJ databases">
        <title>Draft Genome Sequences of Select Purple Nonsulfur Bacteria.</title>
        <authorList>
            <person name="Lasarre B."/>
            <person name="Mckinlay J.B."/>
        </authorList>
    </citation>
    <scope>NUCLEOTIDE SEQUENCE [LARGE SCALE GENOMIC DNA]</scope>
    <source>
        <strain evidence="4 5">DSM 5909</strain>
    </source>
</reference>
<dbReference type="Gene3D" id="3.40.1670.10">
    <property type="entry name" value="UbiD C-terminal domain-like"/>
    <property type="match status" value="1"/>
</dbReference>
<dbReference type="Pfam" id="PF01977">
    <property type="entry name" value="UbiD"/>
    <property type="match status" value="1"/>
</dbReference>
<dbReference type="InterPro" id="IPR049381">
    <property type="entry name" value="UbiD-like_C"/>
</dbReference>
<dbReference type="PANTHER" id="PTHR30108">
    <property type="entry name" value="3-OCTAPRENYL-4-HYDROXYBENZOATE CARBOXY-LYASE-RELATED"/>
    <property type="match status" value="1"/>
</dbReference>
<dbReference type="GO" id="GO:0005737">
    <property type="term" value="C:cytoplasm"/>
    <property type="evidence" value="ECO:0007669"/>
    <property type="project" value="TreeGrafter"/>
</dbReference>
<proteinExistence type="predicted"/>
<evidence type="ECO:0000259" key="3">
    <source>
        <dbReference type="Pfam" id="PF20696"/>
    </source>
</evidence>
<dbReference type="OrthoDB" id="9809841at2"/>
<protein>
    <recommendedName>
        <fullName evidence="6">UbiD family decarboxylase</fullName>
    </recommendedName>
</protein>
<dbReference type="InterPro" id="IPR002830">
    <property type="entry name" value="UbiD"/>
</dbReference>
<accession>A0A327KHZ3</accession>
<evidence type="ECO:0000259" key="2">
    <source>
        <dbReference type="Pfam" id="PF20695"/>
    </source>
</evidence>
<dbReference type="AlphaFoldDB" id="A0A327KHZ3"/>
<feature type="domain" description="3-octaprenyl-4-hydroxybenzoate carboxy-lyase-like N-terminal" evidence="2">
    <location>
        <begin position="13"/>
        <end position="86"/>
    </location>
</feature>
<name>A0A327KHZ3_9BRAD</name>
<keyword evidence="5" id="KW-1185">Reference proteome</keyword>
<dbReference type="Proteomes" id="UP000249130">
    <property type="component" value="Unassembled WGS sequence"/>
</dbReference>
<dbReference type="NCBIfam" id="TIGR00148">
    <property type="entry name" value="UbiD family decarboxylase"/>
    <property type="match status" value="1"/>
</dbReference>
<organism evidence="4 5">
    <name type="scientific">Rhodoplanes roseus</name>
    <dbReference type="NCBI Taxonomy" id="29409"/>
    <lineage>
        <taxon>Bacteria</taxon>
        <taxon>Pseudomonadati</taxon>
        <taxon>Pseudomonadota</taxon>
        <taxon>Alphaproteobacteria</taxon>
        <taxon>Hyphomicrobiales</taxon>
        <taxon>Nitrobacteraceae</taxon>
        <taxon>Rhodoplanes</taxon>
    </lineage>
</organism>
<evidence type="ECO:0000259" key="1">
    <source>
        <dbReference type="Pfam" id="PF01977"/>
    </source>
</evidence>
<feature type="domain" description="3-octaprenyl-4-hydroxybenzoate carboxy-lyase-like Rift-related" evidence="1">
    <location>
        <begin position="101"/>
        <end position="290"/>
    </location>
</feature>